<organism evidence="2 3">
    <name type="scientific">Polysphondylium violaceum</name>
    <dbReference type="NCBI Taxonomy" id="133409"/>
    <lineage>
        <taxon>Eukaryota</taxon>
        <taxon>Amoebozoa</taxon>
        <taxon>Evosea</taxon>
        <taxon>Eumycetozoa</taxon>
        <taxon>Dictyostelia</taxon>
        <taxon>Dictyosteliales</taxon>
        <taxon>Dictyosteliaceae</taxon>
        <taxon>Polysphondylium</taxon>
    </lineage>
</organism>
<proteinExistence type="predicted"/>
<dbReference type="InterPro" id="IPR006816">
    <property type="entry name" value="ELMO_dom"/>
</dbReference>
<gene>
    <name evidence="2" type="ORF">CYY_000460</name>
</gene>
<evidence type="ECO:0000313" key="3">
    <source>
        <dbReference type="Proteomes" id="UP000695562"/>
    </source>
</evidence>
<feature type="domain" description="ELMO" evidence="1">
    <location>
        <begin position="124"/>
        <end position="276"/>
    </location>
</feature>
<name>A0A8J4V2F6_9MYCE</name>
<reference evidence="2" key="1">
    <citation type="submission" date="2020-01" db="EMBL/GenBank/DDBJ databases">
        <title>Development of genomics and gene disruption for Polysphondylium violaceum indicates a role for the polyketide synthase stlB in stalk morphogenesis.</title>
        <authorList>
            <person name="Narita B."/>
            <person name="Kawabe Y."/>
            <person name="Kin K."/>
            <person name="Saito T."/>
            <person name="Gibbs R."/>
            <person name="Kuspa A."/>
            <person name="Muzny D."/>
            <person name="Queller D."/>
            <person name="Richards S."/>
            <person name="Strassman J."/>
            <person name="Sucgang R."/>
            <person name="Worley K."/>
            <person name="Schaap P."/>
        </authorList>
    </citation>
    <scope>NUCLEOTIDE SEQUENCE</scope>
    <source>
        <strain evidence="2">QSvi11</strain>
    </source>
</reference>
<dbReference type="AlphaFoldDB" id="A0A8J4V2F6"/>
<dbReference type="OrthoDB" id="67155at2759"/>
<dbReference type="Pfam" id="PF04727">
    <property type="entry name" value="ELMO_CED12"/>
    <property type="match status" value="1"/>
</dbReference>
<dbReference type="InterPro" id="IPR050868">
    <property type="entry name" value="ELMO_domain-containing"/>
</dbReference>
<dbReference type="EMBL" id="AJWJ01000008">
    <property type="protein sequence ID" value="KAF2078270.1"/>
    <property type="molecule type" value="Genomic_DNA"/>
</dbReference>
<keyword evidence="3" id="KW-1185">Reference proteome</keyword>
<comment type="caution">
    <text evidence="2">The sequence shown here is derived from an EMBL/GenBank/DDBJ whole genome shotgun (WGS) entry which is preliminary data.</text>
</comment>
<accession>A0A8J4V2F6</accession>
<dbReference type="Proteomes" id="UP000695562">
    <property type="component" value="Unassembled WGS sequence"/>
</dbReference>
<sequence>MECPLIIWRLYKFIVHLITGKSEIERICYNDELRSLERTKLIEKSINNSKQLVEIKRLIQSEFDAEEISTRIVDIKKMNKSLLAFDSKVLPNLIAALEPITLFIALKQTIKQDVSILYDKENKEHEAKLEELWDALKPNIRRSGRLTSEWGDIGFQGKDPATDFRGMGILGLDNLHQFSIRHSQDATDVLRNSTSKCVYPFAITGINITALLVRLMETDHFKDYFYKHGSTREQFHFVYAQLYKAFDEFYQTKNPVNIMSFGAIMKEFQEKVSVHFHFQPAMNNQTMNYNE</sequence>
<evidence type="ECO:0000313" key="2">
    <source>
        <dbReference type="EMBL" id="KAF2078270.1"/>
    </source>
</evidence>
<dbReference type="PROSITE" id="PS51335">
    <property type="entry name" value="ELMO"/>
    <property type="match status" value="1"/>
</dbReference>
<dbReference type="PANTHER" id="PTHR12771">
    <property type="entry name" value="ENGULFMENT AND CELL MOTILITY"/>
    <property type="match status" value="1"/>
</dbReference>
<evidence type="ECO:0000259" key="1">
    <source>
        <dbReference type="PROSITE" id="PS51335"/>
    </source>
</evidence>
<dbReference type="GO" id="GO:0005096">
    <property type="term" value="F:GTPase activator activity"/>
    <property type="evidence" value="ECO:0007669"/>
    <property type="project" value="TreeGrafter"/>
</dbReference>
<protein>
    <recommendedName>
        <fullName evidence="1">ELMO domain-containing protein</fullName>
    </recommendedName>
</protein>
<dbReference type="PANTHER" id="PTHR12771:SF51">
    <property type="entry name" value="LD01482P"/>
    <property type="match status" value="1"/>
</dbReference>